<proteinExistence type="predicted"/>
<evidence type="ECO:0000313" key="2">
    <source>
        <dbReference type="Proteomes" id="UP001321542"/>
    </source>
</evidence>
<gene>
    <name evidence="1" type="ORF">SGFS_006590</name>
</gene>
<organism evidence="1 2">
    <name type="scientific">Streptomyces graminofaciens</name>
    <dbReference type="NCBI Taxonomy" id="68212"/>
    <lineage>
        <taxon>Bacteria</taxon>
        <taxon>Bacillati</taxon>
        <taxon>Actinomycetota</taxon>
        <taxon>Actinomycetes</taxon>
        <taxon>Kitasatosporales</taxon>
        <taxon>Streptomycetaceae</taxon>
        <taxon>Streptomyces</taxon>
    </lineage>
</organism>
<dbReference type="EMBL" id="AP018448">
    <property type="protein sequence ID" value="BBC29365.1"/>
    <property type="molecule type" value="Genomic_DNA"/>
</dbReference>
<reference evidence="1 2" key="2">
    <citation type="journal article" date="2023" name="ChemBioChem">
        <title>Acyltransferase Domain Exchange between Two Independent Type I Polyketide Synthases in the Same Producer Strain of Macrolide Antibiotics.</title>
        <authorList>
            <person name="Kudo F."/>
            <person name="Kishikawa K."/>
            <person name="Tsuboi K."/>
            <person name="Kido T."/>
            <person name="Usui T."/>
            <person name="Hashimoto J."/>
            <person name="Shin-Ya K."/>
            <person name="Miyanaga A."/>
            <person name="Eguchi T."/>
        </authorList>
    </citation>
    <scope>NUCLEOTIDE SEQUENCE [LARGE SCALE GENOMIC DNA]</scope>
    <source>
        <strain evidence="1 2">A-8890</strain>
    </source>
</reference>
<name>A0ABM7F0W8_9ACTN</name>
<sequence>MAEARLRGQEYLLKRRMFRRMSTGQVTERDRRTNGPEAWTQFSYPTPVIAGSGTWALWPSPRSPLPGPTHFRGVPPSG</sequence>
<protein>
    <submittedName>
        <fullName evidence="1">Uncharacterized protein</fullName>
    </submittedName>
</protein>
<evidence type="ECO:0000313" key="1">
    <source>
        <dbReference type="EMBL" id="BBC29365.1"/>
    </source>
</evidence>
<reference evidence="1 2" key="1">
    <citation type="journal article" date="2010" name="ChemBioChem">
        <title>Cloning and characterization of the biosynthetic gene cluster of 16-membered macrolide antibiotic FD-891: involvement of a dual functional cytochrome P450 monooxygenase catalyzing epoxidation and hydroxylation.</title>
        <authorList>
            <person name="Kudo F."/>
            <person name="Motegi A."/>
            <person name="Mizoue K."/>
            <person name="Eguchi T."/>
        </authorList>
    </citation>
    <scope>NUCLEOTIDE SEQUENCE [LARGE SCALE GENOMIC DNA]</scope>
    <source>
        <strain evidence="1 2">A-8890</strain>
    </source>
</reference>
<dbReference type="Proteomes" id="UP001321542">
    <property type="component" value="Chromosome"/>
</dbReference>
<keyword evidence="2" id="KW-1185">Reference proteome</keyword>
<accession>A0ABM7F0W8</accession>